<dbReference type="InterPro" id="IPR002401">
    <property type="entry name" value="Cyt_P450_E_grp-I"/>
</dbReference>
<feature type="binding site" description="axial binding residue" evidence="5">
    <location>
        <position position="351"/>
    </location>
    <ligand>
        <name>heme</name>
        <dbReference type="ChEBI" id="CHEBI:30413"/>
    </ligand>
    <ligandPart>
        <name>Fe</name>
        <dbReference type="ChEBI" id="CHEBI:18248"/>
    </ligandPart>
</feature>
<accession>A0A4V1J4P6</accession>
<reference evidence="8" key="1">
    <citation type="journal article" date="2018" name="Nat. Microbiol.">
        <title>Leveraging single-cell genomics to expand the fungal tree of life.</title>
        <authorList>
            <person name="Ahrendt S.R."/>
            <person name="Quandt C.A."/>
            <person name="Ciobanu D."/>
            <person name="Clum A."/>
            <person name="Salamov A."/>
            <person name="Andreopoulos B."/>
            <person name="Cheng J.F."/>
            <person name="Woyke T."/>
            <person name="Pelin A."/>
            <person name="Henrissat B."/>
            <person name="Reynolds N.K."/>
            <person name="Benny G.L."/>
            <person name="Smith M.E."/>
            <person name="James T.Y."/>
            <person name="Grigoriev I.V."/>
        </authorList>
    </citation>
    <scope>NUCLEOTIDE SEQUENCE [LARGE SCALE GENOMIC DNA]</scope>
    <source>
        <strain evidence="8">RSA 468</strain>
    </source>
</reference>
<dbReference type="AlphaFoldDB" id="A0A4V1J4P6"/>
<gene>
    <name evidence="7" type="ORF">BJ085DRAFT_20155</name>
</gene>
<name>A0A4V1J4P6_9FUNG</name>
<dbReference type="PROSITE" id="PS00086">
    <property type="entry name" value="CYTOCHROME_P450"/>
    <property type="match status" value="1"/>
</dbReference>
<evidence type="ECO:0000256" key="5">
    <source>
        <dbReference type="PIRSR" id="PIRSR602401-1"/>
    </source>
</evidence>
<dbReference type="GO" id="GO:0005506">
    <property type="term" value="F:iron ion binding"/>
    <property type="evidence" value="ECO:0007669"/>
    <property type="project" value="InterPro"/>
</dbReference>
<evidence type="ECO:0000313" key="8">
    <source>
        <dbReference type="Proteomes" id="UP000268162"/>
    </source>
</evidence>
<dbReference type="GO" id="GO:0016705">
    <property type="term" value="F:oxidoreductase activity, acting on paired donors, with incorporation or reduction of molecular oxygen"/>
    <property type="evidence" value="ECO:0007669"/>
    <property type="project" value="InterPro"/>
</dbReference>
<dbReference type="InterPro" id="IPR017972">
    <property type="entry name" value="Cyt_P450_CS"/>
</dbReference>
<proteinExistence type="inferred from homology"/>
<dbReference type="InterPro" id="IPR036396">
    <property type="entry name" value="Cyt_P450_sf"/>
</dbReference>
<evidence type="ECO:0000256" key="1">
    <source>
        <dbReference type="ARBA" id="ARBA00001971"/>
    </source>
</evidence>
<dbReference type="InterPro" id="IPR050121">
    <property type="entry name" value="Cytochrome_P450_monoxygenase"/>
</dbReference>
<keyword evidence="3 5" id="KW-0479">Metal-binding</keyword>
<comment type="similarity">
    <text evidence="2 6">Belongs to the cytochrome P450 family.</text>
</comment>
<evidence type="ECO:0000313" key="7">
    <source>
        <dbReference type="EMBL" id="RKP36289.1"/>
    </source>
</evidence>
<comment type="cofactor">
    <cofactor evidence="1 5">
        <name>heme</name>
        <dbReference type="ChEBI" id="CHEBI:30413"/>
    </cofactor>
</comment>
<evidence type="ECO:0000256" key="6">
    <source>
        <dbReference type="RuleBase" id="RU000461"/>
    </source>
</evidence>
<dbReference type="PANTHER" id="PTHR24305">
    <property type="entry name" value="CYTOCHROME P450"/>
    <property type="match status" value="1"/>
</dbReference>
<organism evidence="7 8">
    <name type="scientific">Dimargaris cristalligena</name>
    <dbReference type="NCBI Taxonomy" id="215637"/>
    <lineage>
        <taxon>Eukaryota</taxon>
        <taxon>Fungi</taxon>
        <taxon>Fungi incertae sedis</taxon>
        <taxon>Zoopagomycota</taxon>
        <taxon>Kickxellomycotina</taxon>
        <taxon>Dimargaritomycetes</taxon>
        <taxon>Dimargaritales</taxon>
        <taxon>Dimargaritaceae</taxon>
        <taxon>Dimargaris</taxon>
    </lineage>
</organism>
<dbReference type="PANTHER" id="PTHR24305:SF166">
    <property type="entry name" value="CYTOCHROME P450 12A4, MITOCHONDRIAL-RELATED"/>
    <property type="match status" value="1"/>
</dbReference>
<keyword evidence="5 6" id="KW-0349">Heme</keyword>
<dbReference type="PRINTS" id="PR00385">
    <property type="entry name" value="P450"/>
</dbReference>
<dbReference type="EMBL" id="ML002681">
    <property type="protein sequence ID" value="RKP36289.1"/>
    <property type="molecule type" value="Genomic_DNA"/>
</dbReference>
<keyword evidence="4 5" id="KW-0408">Iron</keyword>
<keyword evidence="6" id="KW-0503">Monooxygenase</keyword>
<sequence>MPNPEYPESLFRKFIGTSLSFSGSDVWRRIRRIVSPAFNHAWPTRAIGETTIRMFDVIEKEEFQRRGGSARMGVVPFDIYLGRLTMDVLGRTAYGFDFNSLENPESKYAVLLATIVRKLCNPVYILFPFLDGLPGFRRDQLSAQIDELDDMLFAVIDQKRQELAETPLKDRANADILTLMIEACQDPTAPRITNKELRDNVVVFYLAGQETTAGALGFWMYMLAQNPRVQTTVRREVLAVMGDAPTDLIPNDGQLKAMVYLDASIRENLRYNPPLPAIVARENMTDQIICGHLIPKGNRIGTHVLALQHHPNHYELPEQFRPERFLDVNMAEPKDGGLAPFIPFGSGPRQCIAKNFSLMEQRVVTSMILRKYTWTLQLDKNGCDPVTSPPFDLNRPENLHLCITKRY</sequence>
<dbReference type="Pfam" id="PF00067">
    <property type="entry name" value="p450"/>
    <property type="match status" value="1"/>
</dbReference>
<dbReference type="Proteomes" id="UP000268162">
    <property type="component" value="Unassembled WGS sequence"/>
</dbReference>
<dbReference type="PRINTS" id="PR00463">
    <property type="entry name" value="EP450I"/>
</dbReference>
<protein>
    <submittedName>
        <fullName evidence="7">Cytochrome P450</fullName>
    </submittedName>
</protein>
<evidence type="ECO:0000256" key="2">
    <source>
        <dbReference type="ARBA" id="ARBA00010617"/>
    </source>
</evidence>
<dbReference type="GO" id="GO:0020037">
    <property type="term" value="F:heme binding"/>
    <property type="evidence" value="ECO:0007669"/>
    <property type="project" value="InterPro"/>
</dbReference>
<dbReference type="Gene3D" id="1.10.630.10">
    <property type="entry name" value="Cytochrome P450"/>
    <property type="match status" value="1"/>
</dbReference>
<dbReference type="STRING" id="215637.A0A4V1J4P6"/>
<dbReference type="InterPro" id="IPR001128">
    <property type="entry name" value="Cyt_P450"/>
</dbReference>
<dbReference type="SUPFAM" id="SSF48264">
    <property type="entry name" value="Cytochrome P450"/>
    <property type="match status" value="1"/>
</dbReference>
<keyword evidence="6" id="KW-0560">Oxidoreductase</keyword>
<dbReference type="GO" id="GO:0004497">
    <property type="term" value="F:monooxygenase activity"/>
    <property type="evidence" value="ECO:0007669"/>
    <property type="project" value="UniProtKB-KW"/>
</dbReference>
<keyword evidence="8" id="KW-1185">Reference proteome</keyword>
<evidence type="ECO:0000256" key="4">
    <source>
        <dbReference type="ARBA" id="ARBA00023004"/>
    </source>
</evidence>
<evidence type="ECO:0000256" key="3">
    <source>
        <dbReference type="ARBA" id="ARBA00022723"/>
    </source>
</evidence>